<protein>
    <submittedName>
        <fullName evidence="2">Gliding motility-associated-like protein</fullName>
    </submittedName>
</protein>
<feature type="signal peptide" evidence="1">
    <location>
        <begin position="1"/>
        <end position="21"/>
    </location>
</feature>
<reference evidence="2 3" key="1">
    <citation type="submission" date="2020-08" db="EMBL/GenBank/DDBJ databases">
        <title>Genomic Encyclopedia of Type Strains, Phase IV (KMG-IV): sequencing the most valuable type-strain genomes for metagenomic binning, comparative biology and taxonomic classification.</title>
        <authorList>
            <person name="Goeker M."/>
        </authorList>
    </citation>
    <scope>NUCLEOTIDE SEQUENCE [LARGE SCALE GENOMIC DNA]</scope>
    <source>
        <strain evidence="2 3">DSM 100397</strain>
    </source>
</reference>
<evidence type="ECO:0000313" key="2">
    <source>
        <dbReference type="EMBL" id="MBA9072450.1"/>
    </source>
</evidence>
<sequence length="1125" mass="123075">MHFKKNLLFITFLLFSAFAYSQENCNNGVDDDGDGKIDLNDSECACNGTSVSSLVNNPGFEQMNFCPNDWSKFNAASSWFAPSSATSDYINSCGFIPASAIGAGIYPFPASNGNGVAGILVTKDYKEYIATCTNAPLLAGTKYQLNFDIASSTSGRIVSTQPNIGDICNDNVLNAGKIDITLYGRSDCNTTPSNSNFFPVGWQPLGTATYIPSKKWGQLSIIFTPTANINSIMLGSQYNAPESYLNELDYTLCFPYFYFDNIMLNTTSSLGVHVTAVGNFCENSLVLTAAIESGQPSPPSYQWYRDGIALVGATNAALPIAYGLANTGNYQVKISSSGSCKISPKYNVNTVMDVPEYSFVQSPCFPGTTTITITSPADEFSFDNGATWTTNPSKGDFTAYYNPIKLVIKKNGCISNARYVSLIYPPLSTVYTEPQVIVVQPGCQTNGSITVTTPGQEYSFDDGVTWTTNPVLDNLPPSYNHTYKVRVRTALGCVTIPKYITMYPFLLPEPEFTFTNPSCGVGGTITVTTPAHEYSINNGYSWSTNPVFTNLPPGPYNVKIRNTQLCVSQIGVVELWTTFLPMPQISFTQPSCGALGTITVLTEASQYSFDNGGTWTTNNTATNLPGGFYQIRIKNAQNCMSYSEFVSLNDYIWDVDVNYTVQNAFCSNNGSITITTNAQEYSFDNGMTWTTDATASNLSPGYYFIKIRNGINCESDTALVVLIDSGNAPPDYQIVNAGCNSYGTVTITSIADLYSFDNGVTWSTNNTISNLSGNYIFDIVIKNGSCISQAASINFNSNYSTNPLVNDYQAFICDLSNNNTEKVNLATYNSYVVNNPSNYVFHYFTTISDAQNLNLSNEIHNYTDYEISSTNNTVFVSIVSSENCYSVAKITFSLLNAPVITTLKDTVIVCENSFVVVNGGNSFDSYLWSTGATTSSIVISNPGSYSLTASYDYGGQICSTTKTFSVILSNIATITSVLTEDFTDNDNVIIINVSGVGNYQFSIDGVNYQDSNIFSGLANGVYTIYVKDKNECGIVKEDVFLLMYPKFFTPNADGHNDLWSIKLSNFEPGLEIVIFDRYGKLLKKLDHKNAWDGKYNGKDLPSDDYWFVITKADGKEYRGHFSLKR</sequence>
<evidence type="ECO:0000313" key="3">
    <source>
        <dbReference type="Proteomes" id="UP000555003"/>
    </source>
</evidence>
<dbReference type="RefSeq" id="WP_182492489.1">
    <property type="nucleotide sequence ID" value="NZ_JACJIS010000001.1"/>
</dbReference>
<evidence type="ECO:0000256" key="1">
    <source>
        <dbReference type="SAM" id="SignalP"/>
    </source>
</evidence>
<keyword evidence="1" id="KW-0732">Signal</keyword>
<dbReference type="Proteomes" id="UP000555003">
    <property type="component" value="Unassembled WGS sequence"/>
</dbReference>
<dbReference type="InterPro" id="IPR013783">
    <property type="entry name" value="Ig-like_fold"/>
</dbReference>
<feature type="chain" id="PRO_5047129904" evidence="1">
    <location>
        <begin position="22"/>
        <end position="1125"/>
    </location>
</feature>
<organism evidence="2 3">
    <name type="scientific">Flavobacterium gossypii</name>
    <dbReference type="NCBI Taxonomy" id="1646119"/>
    <lineage>
        <taxon>Bacteria</taxon>
        <taxon>Pseudomonadati</taxon>
        <taxon>Bacteroidota</taxon>
        <taxon>Flavobacteriia</taxon>
        <taxon>Flavobacteriales</taxon>
        <taxon>Flavobacteriaceae</taxon>
        <taxon>Flavobacterium</taxon>
    </lineage>
</organism>
<dbReference type="Pfam" id="PF13585">
    <property type="entry name" value="CHU_C"/>
    <property type="match status" value="1"/>
</dbReference>
<dbReference type="EMBL" id="JACJIS010000001">
    <property type="protein sequence ID" value="MBA9072450.1"/>
    <property type="molecule type" value="Genomic_DNA"/>
</dbReference>
<proteinExistence type="predicted"/>
<keyword evidence="3" id="KW-1185">Reference proteome</keyword>
<dbReference type="NCBIfam" id="TIGR04131">
    <property type="entry name" value="Bac_Flav_CTERM"/>
    <property type="match status" value="1"/>
</dbReference>
<comment type="caution">
    <text evidence="2">The sequence shown here is derived from an EMBL/GenBank/DDBJ whole genome shotgun (WGS) entry which is preliminary data.</text>
</comment>
<dbReference type="Gene3D" id="2.60.40.10">
    <property type="entry name" value="Immunoglobulins"/>
    <property type="match status" value="1"/>
</dbReference>
<name>A0ABR6DL96_9FLAO</name>
<gene>
    <name evidence="2" type="ORF">GGR22_000576</name>
</gene>
<dbReference type="SUPFAM" id="SSF110296">
    <property type="entry name" value="Oligoxyloglucan reducing end-specific cellobiohydrolase"/>
    <property type="match status" value="1"/>
</dbReference>
<dbReference type="InterPro" id="IPR026341">
    <property type="entry name" value="T9SS_type_B"/>
</dbReference>
<accession>A0ABR6DL96</accession>